<dbReference type="Gene3D" id="3.40.50.970">
    <property type="match status" value="1"/>
</dbReference>
<dbReference type="PANTHER" id="PTHR43195">
    <property type="entry name" value="TRANSKETOLASE"/>
    <property type="match status" value="1"/>
</dbReference>
<dbReference type="Ensembl" id="ENSCABT00000029633.1">
    <property type="protein sequence ID" value="ENSCABP00000027059.1"/>
    <property type="gene ID" value="ENSCABG00000019826.1"/>
</dbReference>
<evidence type="ECO:0000256" key="2">
    <source>
        <dbReference type="ARBA" id="ARBA00023052"/>
    </source>
</evidence>
<name>A0A8C0J695_CHEAB</name>
<dbReference type="PANTHER" id="PTHR43195:SF4">
    <property type="entry name" value="TRANSKETOLASE-LIKE PROTEIN 2"/>
    <property type="match status" value="1"/>
</dbReference>
<keyword evidence="2" id="KW-0786">Thiamine pyrophosphate</keyword>
<protein>
    <submittedName>
        <fullName evidence="5">Transketolase like 2</fullName>
    </submittedName>
</protein>
<dbReference type="InterPro" id="IPR029061">
    <property type="entry name" value="THDP-binding"/>
</dbReference>
<sequence>LAGSRPLQHGRGSALRDVANRLRVRALRARGNHPTSCCSAAEIAAVLFFQAMRYWARQPAHPSNDCFVLSKGHAAPLLYAAWAEASFLKEPELLNLRKINSDLEGHPTPRLPFVDVATGLLGQGLGVACGMAYSRQVLRQGQVSALGGRPSLGQMAGENWVAMGGAGVGKLGEAWPGCDPTLSGQWSWLPAHPALTHQPPLPSQSWGENPGVLAPSSPSPSWGENPGVLAHFCSLPGGGSLPGVEDAENWHGKPMPKDKVESIIGAIQSQIQTHEVLVPQPPIEDVPQISIAGICMPSPSEYTTGDKVGEAGSPGLGEGGLD</sequence>
<organism evidence="5 6">
    <name type="scientific">Chelonoidis abingdonii</name>
    <name type="common">Abingdon island giant tortoise</name>
    <name type="synonym">Testudo abingdonii</name>
    <dbReference type="NCBI Taxonomy" id="106734"/>
    <lineage>
        <taxon>Eukaryota</taxon>
        <taxon>Metazoa</taxon>
        <taxon>Chordata</taxon>
        <taxon>Craniata</taxon>
        <taxon>Vertebrata</taxon>
        <taxon>Euteleostomi</taxon>
        <taxon>Archelosauria</taxon>
        <taxon>Testudinata</taxon>
        <taxon>Testudines</taxon>
        <taxon>Cryptodira</taxon>
        <taxon>Durocryptodira</taxon>
        <taxon>Testudinoidea</taxon>
        <taxon>Testudinidae</taxon>
        <taxon>Chelonoidis</taxon>
    </lineage>
</organism>
<evidence type="ECO:0000259" key="4">
    <source>
        <dbReference type="Pfam" id="PF00456"/>
    </source>
</evidence>
<reference evidence="5" key="1">
    <citation type="submission" date="2025-08" db="UniProtKB">
        <authorList>
            <consortium name="Ensembl"/>
        </authorList>
    </citation>
    <scope>IDENTIFICATION</scope>
</reference>
<dbReference type="InterPro" id="IPR005474">
    <property type="entry name" value="Transketolase_N"/>
</dbReference>
<evidence type="ECO:0000256" key="3">
    <source>
        <dbReference type="SAM" id="MobiDB-lite"/>
    </source>
</evidence>
<dbReference type="Proteomes" id="UP000694404">
    <property type="component" value="Unplaced"/>
</dbReference>
<proteinExistence type="predicted"/>
<reference evidence="5" key="2">
    <citation type="submission" date="2025-09" db="UniProtKB">
        <authorList>
            <consortium name="Ensembl"/>
        </authorList>
    </citation>
    <scope>IDENTIFICATION</scope>
</reference>
<dbReference type="GO" id="GO:0004802">
    <property type="term" value="F:transketolase activity"/>
    <property type="evidence" value="ECO:0007669"/>
    <property type="project" value="TreeGrafter"/>
</dbReference>
<dbReference type="AlphaFoldDB" id="A0A8C0J695"/>
<dbReference type="GeneTree" id="ENSGT00940000161969"/>
<accession>A0A8C0J695</accession>
<keyword evidence="1" id="KW-0808">Transferase</keyword>
<gene>
    <name evidence="5" type="primary">TKTL2</name>
</gene>
<dbReference type="InterPro" id="IPR051424">
    <property type="entry name" value="Transketolase-like"/>
</dbReference>
<feature type="region of interest" description="Disordered" evidence="3">
    <location>
        <begin position="301"/>
        <end position="322"/>
    </location>
</feature>
<feature type="domain" description="Transketolase N-terminal" evidence="4">
    <location>
        <begin position="28"/>
        <end position="138"/>
    </location>
</feature>
<evidence type="ECO:0000313" key="6">
    <source>
        <dbReference type="Proteomes" id="UP000694404"/>
    </source>
</evidence>
<dbReference type="Pfam" id="PF00456">
    <property type="entry name" value="Transketolase_N"/>
    <property type="match status" value="1"/>
</dbReference>
<keyword evidence="6" id="KW-1185">Reference proteome</keyword>
<dbReference type="SUPFAM" id="SSF52518">
    <property type="entry name" value="Thiamin diphosphate-binding fold (THDP-binding)"/>
    <property type="match status" value="1"/>
</dbReference>
<feature type="compositionally biased region" description="Gly residues" evidence="3">
    <location>
        <begin position="312"/>
        <end position="322"/>
    </location>
</feature>
<feature type="region of interest" description="Disordered" evidence="3">
    <location>
        <begin position="196"/>
        <end position="221"/>
    </location>
</feature>
<dbReference type="GO" id="GO:0030976">
    <property type="term" value="F:thiamine pyrophosphate binding"/>
    <property type="evidence" value="ECO:0007669"/>
    <property type="project" value="TreeGrafter"/>
</dbReference>
<evidence type="ECO:0000313" key="5">
    <source>
        <dbReference type="Ensembl" id="ENSCABP00000027059.1"/>
    </source>
</evidence>
<evidence type="ECO:0000256" key="1">
    <source>
        <dbReference type="ARBA" id="ARBA00022679"/>
    </source>
</evidence>